<dbReference type="EMBL" id="JAERKB010000001">
    <property type="protein sequence ID" value="MBS0967672.1"/>
    <property type="molecule type" value="Genomic_DNA"/>
</dbReference>
<proteinExistence type="predicted"/>
<reference evidence="2" key="2">
    <citation type="submission" date="2023-07" db="EMBL/GenBank/DDBJ databases">
        <title>Genome-inferred correspondence between phylogeny and metabolic traits in the wild Drosophila gut microbiome.</title>
        <authorList>
            <person name="Bueno E."/>
            <person name="Blow F."/>
            <person name="Douglas A.E."/>
        </authorList>
    </citation>
    <scope>NUCLEOTIDE SEQUENCE [LARGE SCALE GENOMIC DNA]</scope>
    <source>
        <strain evidence="2">JGM97</strain>
    </source>
</reference>
<keyword evidence="2" id="KW-1185">Reference proteome</keyword>
<organism evidence="1 2">
    <name type="scientific">Nissabacter archeti</name>
    <dbReference type="NCBI Taxonomy" id="1917880"/>
    <lineage>
        <taxon>Bacteria</taxon>
        <taxon>Pseudomonadati</taxon>
        <taxon>Pseudomonadota</taxon>
        <taxon>Gammaproteobacteria</taxon>
        <taxon>Enterobacterales</taxon>
        <taxon>Yersiniaceae</taxon>
        <taxon>Nissabacter</taxon>
    </lineage>
</organism>
<name>A0ABS5JCJ1_9GAMM</name>
<evidence type="ECO:0000313" key="2">
    <source>
        <dbReference type="Proteomes" id="UP000680634"/>
    </source>
</evidence>
<dbReference type="Proteomes" id="UP000680634">
    <property type="component" value="Unassembled WGS sequence"/>
</dbReference>
<gene>
    <name evidence="1" type="ORF">JK232_02080</name>
</gene>
<dbReference type="RefSeq" id="WP_212588705.1">
    <property type="nucleotide sequence ID" value="NZ_JAERKB010000001.1"/>
</dbReference>
<accession>A0ABS5JCJ1</accession>
<comment type="caution">
    <text evidence="1">The sequence shown here is derived from an EMBL/GenBank/DDBJ whole genome shotgun (WGS) entry which is preliminary data.</text>
</comment>
<evidence type="ECO:0000313" key="1">
    <source>
        <dbReference type="EMBL" id="MBS0967672.1"/>
    </source>
</evidence>
<protein>
    <submittedName>
        <fullName evidence="1">DNA polymerase V</fullName>
    </submittedName>
</protein>
<sequence>MPREYEIKSAFINATKREGKGRTTITTQDFVKELAKVNWHWSLKEANEWIETHITTFRDVSTAEGEERTFQLYNPNGGL</sequence>
<reference evidence="1 2" key="1">
    <citation type="submission" date="2020-12" db="EMBL/GenBank/DDBJ databases">
        <authorList>
            <person name="Mcmullen J.G."/>
        </authorList>
    </citation>
    <scope>NUCLEOTIDE SEQUENCE [LARGE SCALE GENOMIC DNA]</scope>
    <source>
        <strain evidence="1 2">JGM97</strain>
    </source>
</reference>